<dbReference type="EMBL" id="CP005587">
    <property type="protein sequence ID" value="AGK59920.1"/>
    <property type="molecule type" value="Genomic_DNA"/>
</dbReference>
<gene>
    <name evidence="1" type="ORF">HYPDE_41258</name>
</gene>
<accession>N0BIF8</accession>
<dbReference type="RefSeq" id="WP_015599934.1">
    <property type="nucleotide sequence ID" value="NC_021172.1"/>
</dbReference>
<proteinExistence type="predicted"/>
<evidence type="ECO:0000313" key="1">
    <source>
        <dbReference type="EMBL" id="AGK59920.1"/>
    </source>
</evidence>
<dbReference type="AlphaFoldDB" id="N0BIF8"/>
<organism evidence="1 2">
    <name type="scientific">Hyphomicrobium denitrificans 1NES1</name>
    <dbReference type="NCBI Taxonomy" id="670307"/>
    <lineage>
        <taxon>Bacteria</taxon>
        <taxon>Pseudomonadati</taxon>
        <taxon>Pseudomonadota</taxon>
        <taxon>Alphaproteobacteria</taxon>
        <taxon>Hyphomicrobiales</taxon>
        <taxon>Hyphomicrobiaceae</taxon>
        <taxon>Hyphomicrobium</taxon>
    </lineage>
</organism>
<protein>
    <submittedName>
        <fullName evidence="1">Uncharacterized protein</fullName>
    </submittedName>
</protein>
<keyword evidence="2" id="KW-1185">Reference proteome</keyword>
<reference evidence="1 2" key="1">
    <citation type="journal article" date="2013" name="Genome Announc.">
        <title>Genome sequences for three denitrifying bacterial strains isolated from a uranium- and nitrate-contaminated subsurface environment.</title>
        <authorList>
            <person name="Venkatramanan R."/>
            <person name="Prakash O."/>
            <person name="Woyke T."/>
            <person name="Chain P."/>
            <person name="Goodwin L.A."/>
            <person name="Watson D."/>
            <person name="Brooks S."/>
            <person name="Kostka J.E."/>
            <person name="Green S.J."/>
        </authorList>
    </citation>
    <scope>NUCLEOTIDE SEQUENCE [LARGE SCALE GENOMIC DNA]</scope>
    <source>
        <strain evidence="1 2">1NES1</strain>
    </source>
</reference>
<evidence type="ECO:0000313" key="2">
    <source>
        <dbReference type="Proteomes" id="UP000005952"/>
    </source>
</evidence>
<name>N0BIF8_9HYPH</name>
<dbReference type="STRING" id="670307.HYPDE_41258"/>
<dbReference type="OrthoDB" id="9801424at2"/>
<dbReference type="KEGG" id="hdt:HYPDE_41258"/>
<dbReference type="Proteomes" id="UP000005952">
    <property type="component" value="Chromosome"/>
</dbReference>
<sequence>MIIHPQEVERLPKWARVLSTAFNKWTPQSIREAIDDCAREVFDNCVGLGRLPQKLSHNLEALVTWWWRLKMGEREWANWMREIAEDDAYEAECEIDNIGFGFGQDARAFEGNLIFA</sequence>
<dbReference type="HOGENOM" id="CLU_2093510_0_0_5"/>